<name>A0A316ES96_9FLAO</name>
<gene>
    <name evidence="7" type="ORF">HZY62_17015</name>
    <name evidence="8" type="ORF">LX92_00744</name>
</gene>
<dbReference type="RefSeq" id="WP_109648900.1">
    <property type="nucleotide sequence ID" value="NZ_JACWLN010000010.1"/>
</dbReference>
<feature type="transmembrane region" description="Helical" evidence="6">
    <location>
        <begin position="143"/>
        <end position="159"/>
    </location>
</feature>
<sequence>MSGKSILKRLDWLSITIYVALVGIGWINIYSSTFTDTDPSIFNFASLHGKQLFFFGVSIVTIIIILALEANFFERFSSLFYVISMVLLLGLFVFGKTIAGATSWYNLGFFNLQPSEIAKVATALALAKYLSDIQTDIKRKKDQIFAVGIILLPALLIIPQPDPGSALVFFALMFVIFREGLPLYYLVIGLLTILVFITTLMFGTIWIVIFLGLVIALFFLLKKKTFKVPVFPLTIIIAATILFSLSVNFVFNNVFEQRHRDRFGLWLRLEKDPQKLDQIRKTIGYNTYQSEKAIESGGFFGKGFLEGTRTKGDFVPEQHTDYIFSTVGEEWGFIGTATVILLFTILFLRLVYLAERQKNPFARMYGYGVISILFIHYFINIGMVIGVLPTIGIPLPFFSYGGSGLLFFTILLFIFLKLDSNRLKEGN</sequence>
<protein>
    <submittedName>
        <fullName evidence="7 8">Rod shape-determining protein RodA</fullName>
    </submittedName>
</protein>
<reference evidence="8 9" key="1">
    <citation type="submission" date="2018-05" db="EMBL/GenBank/DDBJ databases">
        <title>Genomic Encyclopedia of Archaeal and Bacterial Type Strains, Phase II (KMG-II): from individual species to whole genera.</title>
        <authorList>
            <person name="Goeker M."/>
        </authorList>
    </citation>
    <scope>NUCLEOTIDE SEQUENCE [LARGE SCALE GENOMIC DNA]</scope>
    <source>
        <strain evidence="8 9">DSM 23514</strain>
    </source>
</reference>
<dbReference type="EMBL" id="JACWLN010000010">
    <property type="protein sequence ID" value="MBD1262301.1"/>
    <property type="molecule type" value="Genomic_DNA"/>
</dbReference>
<dbReference type="GO" id="GO:0005886">
    <property type="term" value="C:plasma membrane"/>
    <property type="evidence" value="ECO:0007669"/>
    <property type="project" value="TreeGrafter"/>
</dbReference>
<evidence type="ECO:0000313" key="9">
    <source>
        <dbReference type="Proteomes" id="UP000245667"/>
    </source>
</evidence>
<dbReference type="NCBIfam" id="NF037961">
    <property type="entry name" value="RodA_shape"/>
    <property type="match status" value="1"/>
</dbReference>
<dbReference type="EMBL" id="QGGQ01000001">
    <property type="protein sequence ID" value="PWK26000.1"/>
    <property type="molecule type" value="Genomic_DNA"/>
</dbReference>
<comment type="subcellular location">
    <subcellularLocation>
        <location evidence="1">Membrane</location>
        <topology evidence="1">Multi-pass membrane protein</topology>
    </subcellularLocation>
</comment>
<feature type="transmembrane region" description="Helical" evidence="6">
    <location>
        <begin position="364"/>
        <end position="391"/>
    </location>
</feature>
<proteinExistence type="predicted"/>
<comment type="caution">
    <text evidence="8">The sequence shown here is derived from an EMBL/GenBank/DDBJ whole genome shotgun (WGS) entry which is preliminary data.</text>
</comment>
<dbReference type="Proteomes" id="UP000651837">
    <property type="component" value="Unassembled WGS sequence"/>
</dbReference>
<keyword evidence="4 6" id="KW-1133">Transmembrane helix</keyword>
<keyword evidence="2 6" id="KW-0812">Transmembrane</keyword>
<keyword evidence="5 6" id="KW-0472">Membrane</keyword>
<keyword evidence="3" id="KW-0133">Cell shape</keyword>
<evidence type="ECO:0000313" key="10">
    <source>
        <dbReference type="Proteomes" id="UP000651837"/>
    </source>
</evidence>
<dbReference type="GO" id="GO:0032153">
    <property type="term" value="C:cell division site"/>
    <property type="evidence" value="ECO:0007669"/>
    <property type="project" value="TreeGrafter"/>
</dbReference>
<feature type="transmembrane region" description="Helical" evidence="6">
    <location>
        <begin position="80"/>
        <end position="105"/>
    </location>
</feature>
<feature type="transmembrane region" description="Helical" evidence="6">
    <location>
        <begin position="12"/>
        <end position="31"/>
    </location>
</feature>
<keyword evidence="10" id="KW-1185">Reference proteome</keyword>
<feature type="transmembrane region" description="Helical" evidence="6">
    <location>
        <begin position="51"/>
        <end position="68"/>
    </location>
</feature>
<dbReference type="GO" id="GO:0051301">
    <property type="term" value="P:cell division"/>
    <property type="evidence" value="ECO:0007669"/>
    <property type="project" value="InterPro"/>
</dbReference>
<evidence type="ECO:0000256" key="5">
    <source>
        <dbReference type="ARBA" id="ARBA00023136"/>
    </source>
</evidence>
<dbReference type="OrthoDB" id="9768187at2"/>
<dbReference type="Proteomes" id="UP000245667">
    <property type="component" value="Unassembled WGS sequence"/>
</dbReference>
<reference evidence="7 10" key="2">
    <citation type="submission" date="2020-07" db="EMBL/GenBank/DDBJ databases">
        <title>The draft genome sequence of Maribacter polysiphoniae KCTC 22021.</title>
        <authorList>
            <person name="Mu L."/>
        </authorList>
    </citation>
    <scope>NUCLEOTIDE SEQUENCE [LARGE SCALE GENOMIC DNA]</scope>
    <source>
        <strain evidence="7 10">KCTC 22021</strain>
    </source>
</reference>
<dbReference type="GO" id="GO:0015648">
    <property type="term" value="F:lipid-linked peptidoglycan transporter activity"/>
    <property type="evidence" value="ECO:0007669"/>
    <property type="project" value="TreeGrafter"/>
</dbReference>
<dbReference type="PANTHER" id="PTHR30474">
    <property type="entry name" value="CELL CYCLE PROTEIN"/>
    <property type="match status" value="1"/>
</dbReference>
<dbReference type="AlphaFoldDB" id="A0A316ES96"/>
<feature type="transmembrane region" description="Helical" evidence="6">
    <location>
        <begin position="193"/>
        <end position="221"/>
    </location>
</feature>
<feature type="transmembrane region" description="Helical" evidence="6">
    <location>
        <begin position="166"/>
        <end position="187"/>
    </location>
</feature>
<dbReference type="GO" id="GO:0008360">
    <property type="term" value="P:regulation of cell shape"/>
    <property type="evidence" value="ECO:0007669"/>
    <property type="project" value="UniProtKB-KW"/>
</dbReference>
<evidence type="ECO:0000256" key="2">
    <source>
        <dbReference type="ARBA" id="ARBA00022692"/>
    </source>
</evidence>
<feature type="transmembrane region" description="Helical" evidence="6">
    <location>
        <begin position="228"/>
        <end position="251"/>
    </location>
</feature>
<evidence type="ECO:0000313" key="7">
    <source>
        <dbReference type="EMBL" id="MBD1262301.1"/>
    </source>
</evidence>
<evidence type="ECO:0000256" key="1">
    <source>
        <dbReference type="ARBA" id="ARBA00004141"/>
    </source>
</evidence>
<feature type="transmembrane region" description="Helical" evidence="6">
    <location>
        <begin position="397"/>
        <end position="416"/>
    </location>
</feature>
<evidence type="ECO:0000256" key="6">
    <source>
        <dbReference type="SAM" id="Phobius"/>
    </source>
</evidence>
<evidence type="ECO:0000313" key="8">
    <source>
        <dbReference type="EMBL" id="PWK26000.1"/>
    </source>
</evidence>
<dbReference type="InterPro" id="IPR001182">
    <property type="entry name" value="FtsW/RodA"/>
</dbReference>
<evidence type="ECO:0000256" key="4">
    <source>
        <dbReference type="ARBA" id="ARBA00022989"/>
    </source>
</evidence>
<accession>A0A316ES96</accession>
<organism evidence="8 9">
    <name type="scientific">Maribacter polysiphoniae</name>
    <dbReference type="NCBI Taxonomy" id="429344"/>
    <lineage>
        <taxon>Bacteria</taxon>
        <taxon>Pseudomonadati</taxon>
        <taxon>Bacteroidota</taxon>
        <taxon>Flavobacteriia</taxon>
        <taxon>Flavobacteriales</taxon>
        <taxon>Flavobacteriaceae</taxon>
        <taxon>Maribacter</taxon>
    </lineage>
</organism>
<evidence type="ECO:0000256" key="3">
    <source>
        <dbReference type="ARBA" id="ARBA00022960"/>
    </source>
</evidence>
<dbReference type="PANTHER" id="PTHR30474:SF1">
    <property type="entry name" value="PEPTIDOGLYCAN GLYCOSYLTRANSFERASE MRDB"/>
    <property type="match status" value="1"/>
</dbReference>
<dbReference type="Pfam" id="PF01098">
    <property type="entry name" value="FTSW_RODA_SPOVE"/>
    <property type="match status" value="1"/>
</dbReference>
<feature type="transmembrane region" description="Helical" evidence="6">
    <location>
        <begin position="331"/>
        <end position="352"/>
    </location>
</feature>